<dbReference type="GO" id="GO:0002437">
    <property type="term" value="P:inflammatory response to antigenic stimulus"/>
    <property type="evidence" value="ECO:0007669"/>
    <property type="project" value="TreeGrafter"/>
</dbReference>
<dbReference type="InterPro" id="IPR003297">
    <property type="entry name" value="IL-1RA/IL-36"/>
</dbReference>
<name>A0AAW1AZH3_CROAD</name>
<evidence type="ECO:0000256" key="2">
    <source>
        <dbReference type="ARBA" id="ARBA00010448"/>
    </source>
</evidence>
<dbReference type="InterPro" id="IPR000975">
    <property type="entry name" value="IL-1_fam"/>
</dbReference>
<dbReference type="GO" id="GO:0071222">
    <property type="term" value="P:cellular response to lipopolysaccharide"/>
    <property type="evidence" value="ECO:0007669"/>
    <property type="project" value="TreeGrafter"/>
</dbReference>
<evidence type="ECO:0000256" key="6">
    <source>
        <dbReference type="ARBA" id="ARBA00023180"/>
    </source>
</evidence>
<dbReference type="InterPro" id="IPR008996">
    <property type="entry name" value="IL1/FGF"/>
</dbReference>
<evidence type="ECO:0000256" key="1">
    <source>
        <dbReference type="ARBA" id="ARBA00004613"/>
    </source>
</evidence>
<dbReference type="PROSITE" id="PS00253">
    <property type="entry name" value="INTERLEUKIN_1"/>
    <property type="match status" value="1"/>
</dbReference>
<gene>
    <name evidence="9" type="ORF">NXF25_014476</name>
</gene>
<protein>
    <recommendedName>
        <fullName evidence="8">Interleukin-1</fullName>
    </recommendedName>
</protein>
<dbReference type="Proteomes" id="UP001474421">
    <property type="component" value="Unassembled WGS sequence"/>
</dbReference>
<dbReference type="Gene3D" id="2.80.10.50">
    <property type="match status" value="2"/>
</dbReference>
<comment type="caution">
    <text evidence="9">The sequence shown here is derived from an EMBL/GenBank/DDBJ whole genome shotgun (WGS) entry which is preliminary data.</text>
</comment>
<dbReference type="InterPro" id="IPR020877">
    <property type="entry name" value="IL-1_CS"/>
</dbReference>
<evidence type="ECO:0000256" key="8">
    <source>
        <dbReference type="RuleBase" id="RU003753"/>
    </source>
</evidence>
<keyword evidence="5" id="KW-1015">Disulfide bond</keyword>
<keyword evidence="10" id="KW-1185">Reference proteome</keyword>
<dbReference type="GO" id="GO:0019221">
    <property type="term" value="P:cytokine-mediated signaling pathway"/>
    <property type="evidence" value="ECO:0007669"/>
    <property type="project" value="TreeGrafter"/>
</dbReference>
<dbReference type="GO" id="GO:0010628">
    <property type="term" value="P:positive regulation of gene expression"/>
    <property type="evidence" value="ECO:0007669"/>
    <property type="project" value="TreeGrafter"/>
</dbReference>
<keyword evidence="4" id="KW-0732">Signal</keyword>
<keyword evidence="3 8" id="KW-0964">Secreted</keyword>
<evidence type="ECO:0000256" key="4">
    <source>
        <dbReference type="ARBA" id="ARBA00022729"/>
    </source>
</evidence>
<organism evidence="9 10">
    <name type="scientific">Crotalus adamanteus</name>
    <name type="common">Eastern diamondback rattlesnake</name>
    <dbReference type="NCBI Taxonomy" id="8729"/>
    <lineage>
        <taxon>Eukaryota</taxon>
        <taxon>Metazoa</taxon>
        <taxon>Chordata</taxon>
        <taxon>Craniata</taxon>
        <taxon>Vertebrata</taxon>
        <taxon>Euteleostomi</taxon>
        <taxon>Lepidosauria</taxon>
        <taxon>Squamata</taxon>
        <taxon>Bifurcata</taxon>
        <taxon>Unidentata</taxon>
        <taxon>Episquamata</taxon>
        <taxon>Toxicofera</taxon>
        <taxon>Serpentes</taxon>
        <taxon>Colubroidea</taxon>
        <taxon>Viperidae</taxon>
        <taxon>Crotalinae</taxon>
        <taxon>Crotalus</taxon>
    </lineage>
</organism>
<evidence type="ECO:0000313" key="10">
    <source>
        <dbReference type="Proteomes" id="UP001474421"/>
    </source>
</evidence>
<dbReference type="PRINTS" id="PR01360">
    <property type="entry name" value="INTRLEUKIN1X"/>
</dbReference>
<dbReference type="EMBL" id="JAOTOJ010000010">
    <property type="protein sequence ID" value="KAK9395130.1"/>
    <property type="molecule type" value="Genomic_DNA"/>
</dbReference>
<dbReference type="AlphaFoldDB" id="A0AAW1AZH3"/>
<dbReference type="GO" id="GO:0005125">
    <property type="term" value="F:cytokine activity"/>
    <property type="evidence" value="ECO:0007669"/>
    <property type="project" value="UniProtKB-UniRule"/>
</dbReference>
<keyword evidence="6" id="KW-0325">Glycoprotein</keyword>
<dbReference type="PRINTS" id="PR00264">
    <property type="entry name" value="INTERLEUKIN1"/>
</dbReference>
<comment type="function">
    <text evidence="7">Anti-inflammatory antagonist of interleukin-1 family of proinflammatory cytokines such as interleukin-1beta/IL1B and interleukin-1alpha/IL1A. Protects from immune dysregulation and uncontrolled systemic inflammation triggered by IL1 for a range of innate stimulatory agents such as pathogens.</text>
</comment>
<evidence type="ECO:0000256" key="5">
    <source>
        <dbReference type="ARBA" id="ARBA00023157"/>
    </source>
</evidence>
<dbReference type="GO" id="GO:0005615">
    <property type="term" value="C:extracellular space"/>
    <property type="evidence" value="ECO:0007669"/>
    <property type="project" value="InterPro"/>
</dbReference>
<evidence type="ECO:0000313" key="9">
    <source>
        <dbReference type="EMBL" id="KAK9395130.1"/>
    </source>
</evidence>
<reference evidence="9 10" key="1">
    <citation type="journal article" date="2024" name="Proc. Natl. Acad. Sci. U.S.A.">
        <title>The genetic regulatory architecture and epigenomic basis for age-related changes in rattlesnake venom.</title>
        <authorList>
            <person name="Hogan M.P."/>
            <person name="Holding M.L."/>
            <person name="Nystrom G.S."/>
            <person name="Colston T.J."/>
            <person name="Bartlett D.A."/>
            <person name="Mason A.J."/>
            <person name="Ellsworth S.A."/>
            <person name="Rautsaw R.M."/>
            <person name="Lawrence K.C."/>
            <person name="Strickland J.L."/>
            <person name="He B."/>
            <person name="Fraser P."/>
            <person name="Margres M.J."/>
            <person name="Gilbert D.M."/>
            <person name="Gibbs H.L."/>
            <person name="Parkinson C.L."/>
            <person name="Rokyta D.R."/>
        </authorList>
    </citation>
    <scope>NUCLEOTIDE SEQUENCE [LARGE SCALE GENOMIC DNA]</scope>
    <source>
        <strain evidence="9">DRR0105</strain>
    </source>
</reference>
<dbReference type="SUPFAM" id="SSF50353">
    <property type="entry name" value="Cytokine"/>
    <property type="match status" value="2"/>
</dbReference>
<comment type="subcellular location">
    <subcellularLocation>
        <location evidence="1 8">Secreted</location>
    </subcellularLocation>
</comment>
<evidence type="ECO:0000256" key="7">
    <source>
        <dbReference type="ARBA" id="ARBA00034096"/>
    </source>
</evidence>
<evidence type="ECO:0000256" key="3">
    <source>
        <dbReference type="ARBA" id="ARBA00022525"/>
    </source>
</evidence>
<comment type="similarity">
    <text evidence="2 8">Belongs to the IL-1 family.</text>
</comment>
<dbReference type="FunFam" id="2.80.10.50:FF:000013">
    <property type="entry name" value="Interleukin-1"/>
    <property type="match status" value="1"/>
</dbReference>
<dbReference type="SMART" id="SM00125">
    <property type="entry name" value="IL1"/>
    <property type="match status" value="2"/>
</dbReference>
<dbReference type="Pfam" id="PF00340">
    <property type="entry name" value="IL1"/>
    <property type="match status" value="2"/>
</dbReference>
<sequence>MASHSHKKTWDEEIADVIHDTEAERSRVKETDPRLFKLWDINQKYLFLVKNMLVADVKTNSPEQLMAVLPNTSLDITQKPIFMGLENKNSCLSCVKSGNGQYQLELKEKAIKDLYSDPKNAKAFTFYSKSDGNADTCSFESAEFPEATALKEHDPRLFKLWDIDEKYLFLVNNVLVADVKSSNSPEQLMAVLPNTSLDKPRQPIFMGPENKNSCLSCVKSGNGQYQLELKEKAIKDLYWDPKNAKAFTFYSKSDGNGDTCSFESAEFPGWFLSTSSEAKKPLGLSQKGGPQNVLFYFERKL</sequence>
<keyword evidence="9" id="KW-0675">Receptor</keyword>
<dbReference type="PANTHER" id="PTHR10078">
    <property type="entry name" value="INTERLEUKIN-1 FAMILY MEMBER"/>
    <property type="match status" value="1"/>
</dbReference>
<accession>A0AAW1AZH3</accession>
<dbReference type="PANTHER" id="PTHR10078:SF28">
    <property type="entry name" value="INTERLEUKIN-1 RECEPTOR ANTAGONIST PROTEIN"/>
    <property type="match status" value="1"/>
</dbReference>
<dbReference type="GO" id="GO:0005149">
    <property type="term" value="F:interleukin-1 receptor binding"/>
    <property type="evidence" value="ECO:0007669"/>
    <property type="project" value="UniProtKB-UniRule"/>
</dbReference>
<proteinExistence type="inferred from homology"/>